<feature type="transmembrane region" description="Helical" evidence="10">
    <location>
        <begin position="249"/>
        <end position="268"/>
    </location>
</feature>
<evidence type="ECO:0000256" key="8">
    <source>
        <dbReference type="RuleBase" id="RU280816"/>
    </source>
</evidence>
<evidence type="ECO:0000256" key="5">
    <source>
        <dbReference type="ARBA" id="ARBA00022989"/>
    </source>
</evidence>
<feature type="transmembrane region" description="Helical" evidence="10">
    <location>
        <begin position="368"/>
        <end position="393"/>
    </location>
</feature>
<keyword evidence="6 8" id="KW-0472">Membrane</keyword>
<keyword evidence="7 8" id="KW-0568">Pathogenesis-related protein</keyword>
<keyword evidence="8" id="KW-0112">Calmodulin-binding</keyword>
<feature type="compositionally biased region" description="Basic and acidic residues" evidence="9">
    <location>
        <begin position="520"/>
        <end position="532"/>
    </location>
</feature>
<feature type="region of interest" description="Disordered" evidence="9">
    <location>
        <begin position="491"/>
        <end position="532"/>
    </location>
</feature>
<accession>A0A803KWE6</accession>
<sequence length="532" mass="61344">MEEERSLTETPTWAVATVISVMVATVFCFTKSIEFFGRWLDKRKRKPLLAALNKIKEELVVFGVLSLLMGHFSIFVANICVKSSVFSTRFYPCIPETASTQPVVIIKHITNSNDSMYAPPEHRDHAIIHARQYCDEGYESFASYESLEQLHRLLFVLGMTHVTYSSLAIALAVIKIYSWRAWEDEAKAMASQTSQGDTKLKRLCSFVVNHAYHPWSHHKVFVWLTHQLPLSYDFFNYMVRSMDEEFRDIVGISLPLWVYAIVCIFLDFHGTNVYFWLSFLPAIIIVVIGTKLHHVVVKLAVEIIDSQSYINAQEFKLRDELFWFGKPWLLLRFIQFISFQNAFEMAMFLWSLWEINGTSCFMDNPSYIMIRLTFGIVSQVWCSFITFPLYVIITQMGSRFKRAVISEGVRKSLHGWRKRVRARQQSNSNSNSARLSSSSSMPLIRDMDRYGSSSNRSSTDISTSSGRRSWRNEGSRRWSLMDYGDVGAIFTSQQPSYEDRGGINCDSDTGSDSSYNEEDYNVRDGARYSRIP</sequence>
<feature type="transmembrane region" description="Helical" evidence="10">
    <location>
        <begin position="153"/>
        <end position="174"/>
    </location>
</feature>
<evidence type="ECO:0000256" key="1">
    <source>
        <dbReference type="ARBA" id="ARBA00004141"/>
    </source>
</evidence>
<dbReference type="AlphaFoldDB" id="A0A803KWE6"/>
<dbReference type="Gramene" id="AUR62003354-RA">
    <property type="protein sequence ID" value="AUR62003354-RA:cds"/>
    <property type="gene ID" value="AUR62003354"/>
</dbReference>
<evidence type="ECO:0000256" key="2">
    <source>
        <dbReference type="ARBA" id="ARBA00006574"/>
    </source>
</evidence>
<keyword evidence="12" id="KW-1185">Reference proteome</keyword>
<comment type="function">
    <text evidence="8">May be involved in modulation of pathogen defense and leaf cell death.</text>
</comment>
<feature type="transmembrane region" description="Helical" evidence="10">
    <location>
        <begin position="58"/>
        <end position="79"/>
    </location>
</feature>
<dbReference type="GO" id="GO:0006952">
    <property type="term" value="P:defense response"/>
    <property type="evidence" value="ECO:0007669"/>
    <property type="project" value="UniProtKB-KW"/>
</dbReference>
<keyword evidence="4 8" id="KW-0611">Plant defense</keyword>
<dbReference type="GO" id="GO:0005516">
    <property type="term" value="F:calmodulin binding"/>
    <property type="evidence" value="ECO:0007669"/>
    <property type="project" value="UniProtKB-KW"/>
</dbReference>
<dbReference type="InterPro" id="IPR004326">
    <property type="entry name" value="Mlo"/>
</dbReference>
<proteinExistence type="inferred from homology"/>
<name>A0A803KWE6_CHEQI</name>
<evidence type="ECO:0000256" key="6">
    <source>
        <dbReference type="ARBA" id="ARBA00023136"/>
    </source>
</evidence>
<dbReference type="GO" id="GO:0016020">
    <property type="term" value="C:membrane"/>
    <property type="evidence" value="ECO:0007669"/>
    <property type="project" value="UniProtKB-SubCell"/>
</dbReference>
<comment type="domain">
    <text evidence="8">The C-terminus contains a calmodulin-binding domain, which binds calmodulin in a calcium-dependent fashion.</text>
</comment>
<feature type="compositionally biased region" description="Low complexity" evidence="9">
    <location>
        <begin position="423"/>
        <end position="440"/>
    </location>
</feature>
<feature type="compositionally biased region" description="Low complexity" evidence="9">
    <location>
        <begin position="451"/>
        <end position="467"/>
    </location>
</feature>
<dbReference type="Pfam" id="PF03094">
    <property type="entry name" value="Mlo"/>
    <property type="match status" value="2"/>
</dbReference>
<organism evidence="11 12">
    <name type="scientific">Chenopodium quinoa</name>
    <name type="common">Quinoa</name>
    <dbReference type="NCBI Taxonomy" id="63459"/>
    <lineage>
        <taxon>Eukaryota</taxon>
        <taxon>Viridiplantae</taxon>
        <taxon>Streptophyta</taxon>
        <taxon>Embryophyta</taxon>
        <taxon>Tracheophyta</taxon>
        <taxon>Spermatophyta</taxon>
        <taxon>Magnoliopsida</taxon>
        <taxon>eudicotyledons</taxon>
        <taxon>Gunneridae</taxon>
        <taxon>Pentapetalae</taxon>
        <taxon>Caryophyllales</taxon>
        <taxon>Chenopodiaceae</taxon>
        <taxon>Chenopodioideae</taxon>
        <taxon>Atripliceae</taxon>
        <taxon>Chenopodium</taxon>
    </lineage>
</organism>
<feature type="region of interest" description="Disordered" evidence="9">
    <location>
        <begin position="416"/>
        <end position="470"/>
    </location>
</feature>
<dbReference type="PANTHER" id="PTHR31942:SF62">
    <property type="entry name" value="MLO-LIKE PROTEIN"/>
    <property type="match status" value="1"/>
</dbReference>
<evidence type="ECO:0000313" key="11">
    <source>
        <dbReference type="EnsemblPlants" id="AUR62003354-RA:cds"/>
    </source>
</evidence>
<evidence type="ECO:0000256" key="3">
    <source>
        <dbReference type="ARBA" id="ARBA00022692"/>
    </source>
</evidence>
<comment type="subcellular location">
    <subcellularLocation>
        <location evidence="1 8">Membrane</location>
        <topology evidence="1 8">Multi-pass membrane protein</topology>
    </subcellularLocation>
</comment>
<evidence type="ECO:0000256" key="4">
    <source>
        <dbReference type="ARBA" id="ARBA00022821"/>
    </source>
</evidence>
<dbReference type="EnsemblPlants" id="AUR62003354-RA">
    <property type="protein sequence ID" value="AUR62003354-RA:cds"/>
    <property type="gene ID" value="AUR62003354"/>
</dbReference>
<evidence type="ECO:0000256" key="7">
    <source>
        <dbReference type="ARBA" id="ARBA00023265"/>
    </source>
</evidence>
<evidence type="ECO:0000313" key="12">
    <source>
        <dbReference type="Proteomes" id="UP000596660"/>
    </source>
</evidence>
<dbReference type="OMA" id="GPSCFME"/>
<comment type="similarity">
    <text evidence="2 8">Belongs to the MLO family.</text>
</comment>
<keyword evidence="3 8" id="KW-0812">Transmembrane</keyword>
<protein>
    <recommendedName>
        <fullName evidence="8">MLO-like protein</fullName>
    </recommendedName>
</protein>
<feature type="transmembrane region" description="Helical" evidence="10">
    <location>
        <begin position="12"/>
        <end position="37"/>
    </location>
</feature>
<keyword evidence="5 8" id="KW-1133">Transmembrane helix</keyword>
<gene>
    <name evidence="8" type="primary">MLO</name>
</gene>
<feature type="transmembrane region" description="Helical" evidence="10">
    <location>
        <begin position="329"/>
        <end position="353"/>
    </location>
</feature>
<evidence type="ECO:0000256" key="9">
    <source>
        <dbReference type="SAM" id="MobiDB-lite"/>
    </source>
</evidence>
<dbReference type="Proteomes" id="UP000596660">
    <property type="component" value="Unplaced"/>
</dbReference>
<reference evidence="11" key="2">
    <citation type="submission" date="2021-03" db="UniProtKB">
        <authorList>
            <consortium name="EnsemblPlants"/>
        </authorList>
    </citation>
    <scope>IDENTIFICATION</scope>
</reference>
<evidence type="ECO:0000256" key="10">
    <source>
        <dbReference type="SAM" id="Phobius"/>
    </source>
</evidence>
<reference evidence="11" key="1">
    <citation type="journal article" date="2017" name="Nature">
        <title>The genome of Chenopodium quinoa.</title>
        <authorList>
            <person name="Jarvis D.E."/>
            <person name="Ho Y.S."/>
            <person name="Lightfoot D.J."/>
            <person name="Schmoeckel S.M."/>
            <person name="Li B."/>
            <person name="Borm T.J.A."/>
            <person name="Ohyanagi H."/>
            <person name="Mineta K."/>
            <person name="Michell C.T."/>
            <person name="Saber N."/>
            <person name="Kharbatia N.M."/>
            <person name="Rupper R.R."/>
            <person name="Sharp A.R."/>
            <person name="Dally N."/>
            <person name="Boughton B.A."/>
            <person name="Woo Y.H."/>
            <person name="Gao G."/>
            <person name="Schijlen E.G.W.M."/>
            <person name="Guo X."/>
            <person name="Momin A.A."/>
            <person name="Negrao S."/>
            <person name="Al-Babili S."/>
            <person name="Gehring C."/>
            <person name="Roessner U."/>
            <person name="Jung C."/>
            <person name="Murphy K."/>
            <person name="Arold S.T."/>
            <person name="Gojobori T."/>
            <person name="van der Linden C.G."/>
            <person name="van Loo E.N."/>
            <person name="Jellen E.N."/>
            <person name="Maughan P.J."/>
            <person name="Tester M."/>
        </authorList>
    </citation>
    <scope>NUCLEOTIDE SEQUENCE [LARGE SCALE GENOMIC DNA]</scope>
    <source>
        <strain evidence="11">cv. PI 614886</strain>
    </source>
</reference>
<feature type="transmembrane region" description="Helical" evidence="10">
    <location>
        <begin position="274"/>
        <end position="292"/>
    </location>
</feature>
<dbReference type="PANTHER" id="PTHR31942">
    <property type="entry name" value="MLO-LIKE PROTEIN 1"/>
    <property type="match status" value="1"/>
</dbReference>